<dbReference type="PANTHER" id="PTHR30572:SF18">
    <property type="entry name" value="ABC-TYPE MACROLIDE FAMILY EXPORT SYSTEM PERMEASE COMPONENT 2"/>
    <property type="match status" value="1"/>
</dbReference>
<dbReference type="PANTHER" id="PTHR30572">
    <property type="entry name" value="MEMBRANE COMPONENT OF TRANSPORTER-RELATED"/>
    <property type="match status" value="1"/>
</dbReference>
<feature type="transmembrane region" description="Helical" evidence="6">
    <location>
        <begin position="375"/>
        <end position="400"/>
    </location>
</feature>
<comment type="caution">
    <text evidence="9">The sequence shown here is derived from an EMBL/GenBank/DDBJ whole genome shotgun (WGS) entry which is preliminary data.</text>
</comment>
<gene>
    <name evidence="9" type="ORF">ACFFI0_17285</name>
</gene>
<evidence type="ECO:0000259" key="7">
    <source>
        <dbReference type="Pfam" id="PF02687"/>
    </source>
</evidence>
<dbReference type="RefSeq" id="WP_149105854.1">
    <property type="nucleotide sequence ID" value="NZ_JBHLWO010000002.1"/>
</dbReference>
<dbReference type="PROSITE" id="PS51257">
    <property type="entry name" value="PROKAR_LIPOPROTEIN"/>
    <property type="match status" value="1"/>
</dbReference>
<keyword evidence="3 6" id="KW-0812">Transmembrane</keyword>
<proteinExistence type="predicted"/>
<protein>
    <submittedName>
        <fullName evidence="9">ABC transporter permease</fullName>
    </submittedName>
</protein>
<name>A0ABV6HMZ7_9SPHI</name>
<evidence type="ECO:0000256" key="5">
    <source>
        <dbReference type="ARBA" id="ARBA00023136"/>
    </source>
</evidence>
<feature type="transmembrane region" description="Helical" evidence="6">
    <location>
        <begin position="332"/>
        <end position="355"/>
    </location>
</feature>
<dbReference type="InterPro" id="IPR003838">
    <property type="entry name" value="ABC3_permease_C"/>
</dbReference>
<evidence type="ECO:0000256" key="1">
    <source>
        <dbReference type="ARBA" id="ARBA00004651"/>
    </source>
</evidence>
<evidence type="ECO:0000313" key="9">
    <source>
        <dbReference type="EMBL" id="MFC0320081.1"/>
    </source>
</evidence>
<feature type="transmembrane region" description="Helical" evidence="6">
    <location>
        <begin position="421"/>
        <end position="441"/>
    </location>
</feature>
<comment type="subcellular location">
    <subcellularLocation>
        <location evidence="1">Cell membrane</location>
        <topology evidence="1">Multi-pass membrane protein</topology>
    </subcellularLocation>
</comment>
<evidence type="ECO:0000256" key="4">
    <source>
        <dbReference type="ARBA" id="ARBA00022989"/>
    </source>
</evidence>
<feature type="transmembrane region" description="Helical" evidence="6">
    <location>
        <begin position="745"/>
        <end position="765"/>
    </location>
</feature>
<keyword evidence="2" id="KW-1003">Cell membrane</keyword>
<evidence type="ECO:0000256" key="3">
    <source>
        <dbReference type="ARBA" id="ARBA00022692"/>
    </source>
</evidence>
<feature type="transmembrane region" description="Helical" evidence="6">
    <location>
        <begin position="661"/>
        <end position="686"/>
    </location>
</feature>
<feature type="domain" description="ABC3 transporter permease C-terminal" evidence="7">
    <location>
        <begin position="665"/>
        <end position="773"/>
    </location>
</feature>
<dbReference type="Pfam" id="PF12704">
    <property type="entry name" value="MacB_PCD"/>
    <property type="match status" value="1"/>
</dbReference>
<evidence type="ECO:0000256" key="2">
    <source>
        <dbReference type="ARBA" id="ARBA00022475"/>
    </source>
</evidence>
<dbReference type="EMBL" id="JBHLWO010000002">
    <property type="protein sequence ID" value="MFC0320081.1"/>
    <property type="molecule type" value="Genomic_DNA"/>
</dbReference>
<keyword evidence="10" id="KW-1185">Reference proteome</keyword>
<reference evidence="9 10" key="1">
    <citation type="submission" date="2024-09" db="EMBL/GenBank/DDBJ databases">
        <authorList>
            <person name="Sun Q."/>
            <person name="Mori K."/>
        </authorList>
    </citation>
    <scope>NUCLEOTIDE SEQUENCE [LARGE SCALE GENOMIC DNA]</scope>
    <source>
        <strain evidence="9 10">CCM 7765</strain>
    </source>
</reference>
<organism evidence="9 10">
    <name type="scientific">Olivibacter oleidegradans</name>
    <dbReference type="NCBI Taxonomy" id="760123"/>
    <lineage>
        <taxon>Bacteria</taxon>
        <taxon>Pseudomonadati</taxon>
        <taxon>Bacteroidota</taxon>
        <taxon>Sphingobacteriia</taxon>
        <taxon>Sphingobacteriales</taxon>
        <taxon>Sphingobacteriaceae</taxon>
        <taxon>Olivibacter</taxon>
    </lineage>
</organism>
<evidence type="ECO:0000256" key="6">
    <source>
        <dbReference type="SAM" id="Phobius"/>
    </source>
</evidence>
<accession>A0ABV6HMZ7</accession>
<evidence type="ECO:0000259" key="8">
    <source>
        <dbReference type="Pfam" id="PF12704"/>
    </source>
</evidence>
<keyword evidence="5 6" id="KW-0472">Membrane</keyword>
<sequence>MLRYHINIAWRNLWKHKLYTSINIVGLSVGIGACLLIFLFVHYELTYDQHNVHFRRIARITTTLSTPESDLAFATSPYPLADIIRREYPETEAVVRLESSPAVVPYKNELIREKGFYAADQSVFSIFTFSFIVGSAHHALTAPNTLILTESIARKYFNSPDQAFGNILLCNGKPHRITGVIADLPTNTDLHIEGLLSANFSDIRTWTDLDFPVYTFALLKKGTNLKRFESKLQRIATQYVQPELNGVGANDYRIRFQTEPLASVHFSQGKLMDTVKGNKHFNNVFSLLALLILLIALLNYVNLSTAAAMERNKEVGIRKVAGARPIQLIRQFVIESFLLIATAWVIATMLVSLLIPYFNHLLGTAIAFEWQEYGLFLLGVFVLTTLLAAIYPSLTLARYGPIGMLKKSFKTSIKGIIFRKGIVIVQFAMATAMIIGTIVVYRQVEYVTNTDLGFNLNQIVSVRVPTDSIEQTKVKGFYESLKQLPEVEGVTMGSGLQADDLTMATTFAKNNGQRRELMSNYFLIDPYFALLLKLHFVAGRNLSDSLHLDREQAFLVNESFLHEMGWKEAIGQPLEGFGHKGKVVGVVKNFYYKSMHNLVEPLVMIYNTFPATTISLRINSHSLSKVKDAWTSFFPNRSFDYTFLDEAYAAQYRKDKITTQFFNYFTLLAIFISCLGLYALIALTITQRAKELGVRKVLGASTMHIVRLLSNDFVKLICVAILIASPVAWWMMNRWLANFAYRMDIPWWIFVVAGLVAMIIALLTLSWQAVRASLANPVESLRDD</sequence>
<dbReference type="InterPro" id="IPR025857">
    <property type="entry name" value="MacB_PCD"/>
</dbReference>
<feature type="transmembrane region" description="Helical" evidence="6">
    <location>
        <begin position="21"/>
        <end position="43"/>
    </location>
</feature>
<feature type="domain" description="ABC3 transporter permease C-terminal" evidence="7">
    <location>
        <begin position="287"/>
        <end position="399"/>
    </location>
</feature>
<evidence type="ECO:0000313" key="10">
    <source>
        <dbReference type="Proteomes" id="UP001589774"/>
    </source>
</evidence>
<keyword evidence="4 6" id="KW-1133">Transmembrane helix</keyword>
<dbReference type="Proteomes" id="UP001589774">
    <property type="component" value="Unassembled WGS sequence"/>
</dbReference>
<dbReference type="Pfam" id="PF02687">
    <property type="entry name" value="FtsX"/>
    <property type="match status" value="2"/>
</dbReference>
<dbReference type="InterPro" id="IPR050250">
    <property type="entry name" value="Macrolide_Exporter_MacB"/>
</dbReference>
<feature type="domain" description="MacB-like periplasmic core" evidence="8">
    <location>
        <begin position="20"/>
        <end position="234"/>
    </location>
</feature>
<feature type="transmembrane region" description="Helical" evidence="6">
    <location>
        <begin position="284"/>
        <end position="303"/>
    </location>
</feature>
<feature type="transmembrane region" description="Helical" evidence="6">
    <location>
        <begin position="713"/>
        <end position="733"/>
    </location>
</feature>